<dbReference type="AlphaFoldDB" id="A0A6P8Q3L3"/>
<keyword evidence="5" id="KW-0732">Signal</keyword>
<evidence type="ECO:0000313" key="11">
    <source>
        <dbReference type="Proteomes" id="UP000515159"/>
    </source>
</evidence>
<keyword evidence="9" id="KW-1133">Transmembrane helix</keyword>
<comment type="similarity">
    <text evidence="2">Belongs to the motilin family.</text>
</comment>
<feature type="domain" description="Motilin/ghrelin-associated peptide" evidence="10">
    <location>
        <begin position="81"/>
        <end position="122"/>
    </location>
</feature>
<name>A0A6P8Q3L3_GEOSA</name>
<dbReference type="GO" id="GO:0005615">
    <property type="term" value="C:extracellular space"/>
    <property type="evidence" value="ECO:0007669"/>
    <property type="project" value="TreeGrafter"/>
</dbReference>
<sequence length="134" mass="15391">MFSYPRTPAAVPQLPLQGIMFPMVTVWGCLLVTLLWTEGTWAGSSFLSPADLHTPEPRKPSRKVLPPQQQRRDSGGILGDDEKQTEDNEGTELQFNFPLELDVKIPRVRYHEYTQYMQQMLKGLFAGYPHERDQ</sequence>
<dbReference type="RefSeq" id="XP_033781723.1">
    <property type="nucleotide sequence ID" value="XM_033925832.1"/>
</dbReference>
<dbReference type="GO" id="GO:0032095">
    <property type="term" value="P:regulation of response to food"/>
    <property type="evidence" value="ECO:0007669"/>
    <property type="project" value="TreeGrafter"/>
</dbReference>
<dbReference type="Pfam" id="PF04643">
    <property type="entry name" value="Motilin_assoc"/>
    <property type="match status" value="1"/>
</dbReference>
<evidence type="ECO:0000256" key="9">
    <source>
        <dbReference type="SAM" id="Phobius"/>
    </source>
</evidence>
<organism evidence="11 12">
    <name type="scientific">Geotrypetes seraphini</name>
    <name type="common">Gaboon caecilian</name>
    <name type="synonym">Caecilia seraphini</name>
    <dbReference type="NCBI Taxonomy" id="260995"/>
    <lineage>
        <taxon>Eukaryota</taxon>
        <taxon>Metazoa</taxon>
        <taxon>Chordata</taxon>
        <taxon>Craniata</taxon>
        <taxon>Vertebrata</taxon>
        <taxon>Euteleostomi</taxon>
        <taxon>Amphibia</taxon>
        <taxon>Gymnophiona</taxon>
        <taxon>Geotrypetes</taxon>
    </lineage>
</organism>
<protein>
    <submittedName>
        <fullName evidence="12">Appetite-regulating hormone</fullName>
    </submittedName>
</protein>
<keyword evidence="11" id="KW-1185">Reference proteome</keyword>
<reference evidence="12" key="1">
    <citation type="submission" date="2025-08" db="UniProtKB">
        <authorList>
            <consortium name="RefSeq"/>
        </authorList>
    </citation>
    <scope>IDENTIFICATION</scope>
</reference>
<dbReference type="GO" id="GO:0001696">
    <property type="term" value="P:gastric acid secretion"/>
    <property type="evidence" value="ECO:0007669"/>
    <property type="project" value="TreeGrafter"/>
</dbReference>
<dbReference type="GeneID" id="117351092"/>
<feature type="compositionally biased region" description="Basic and acidic residues" evidence="8">
    <location>
        <begin position="70"/>
        <end position="86"/>
    </location>
</feature>
<evidence type="ECO:0000256" key="6">
    <source>
        <dbReference type="ARBA" id="ARBA00022815"/>
    </source>
</evidence>
<dbReference type="OrthoDB" id="9896247at2759"/>
<dbReference type="GO" id="GO:0031768">
    <property type="term" value="F:ghrelin receptor binding"/>
    <property type="evidence" value="ECO:0007669"/>
    <property type="project" value="TreeGrafter"/>
</dbReference>
<evidence type="ECO:0000259" key="10">
    <source>
        <dbReference type="Pfam" id="PF04643"/>
    </source>
</evidence>
<keyword evidence="3" id="KW-0964">Secreted</keyword>
<dbReference type="PANTHER" id="PTHR14122">
    <property type="entry name" value="GHRELIN PRECURSOR"/>
    <property type="match status" value="1"/>
</dbReference>
<evidence type="ECO:0000256" key="7">
    <source>
        <dbReference type="ARBA" id="ARBA00023288"/>
    </source>
</evidence>
<evidence type="ECO:0000313" key="12">
    <source>
        <dbReference type="RefSeq" id="XP_033781723.1"/>
    </source>
</evidence>
<evidence type="ECO:0000256" key="1">
    <source>
        <dbReference type="ARBA" id="ARBA00004613"/>
    </source>
</evidence>
<comment type="subcellular location">
    <subcellularLocation>
        <location evidence="1">Secreted</location>
    </subcellularLocation>
</comment>
<gene>
    <name evidence="12" type="primary">GHRL</name>
</gene>
<dbReference type="InterPro" id="IPR005441">
    <property type="entry name" value="Preproghrelin"/>
</dbReference>
<dbReference type="FunCoup" id="A0A6P8Q3L3">
    <property type="interactions" value="475"/>
</dbReference>
<evidence type="ECO:0000256" key="4">
    <source>
        <dbReference type="ARBA" id="ARBA00022702"/>
    </source>
</evidence>
<dbReference type="KEGG" id="gsh:117351092"/>
<dbReference type="GO" id="GO:0060124">
    <property type="term" value="P:positive regulation of growth hormone secretion"/>
    <property type="evidence" value="ECO:0007669"/>
    <property type="project" value="TreeGrafter"/>
</dbReference>
<dbReference type="CTD" id="51738"/>
<feature type="region of interest" description="Disordered" evidence="8">
    <location>
        <begin position="47"/>
        <end position="93"/>
    </location>
</feature>
<evidence type="ECO:0000256" key="2">
    <source>
        <dbReference type="ARBA" id="ARBA00006473"/>
    </source>
</evidence>
<keyword evidence="4" id="KW-0372">Hormone</keyword>
<accession>A0A6P8Q3L3</accession>
<evidence type="ECO:0000256" key="8">
    <source>
        <dbReference type="SAM" id="MobiDB-lite"/>
    </source>
</evidence>
<keyword evidence="6" id="KW-0027">Amidation</keyword>
<keyword evidence="9" id="KW-0472">Membrane</keyword>
<dbReference type="GO" id="GO:0050728">
    <property type="term" value="P:negative regulation of inflammatory response"/>
    <property type="evidence" value="ECO:0007669"/>
    <property type="project" value="TreeGrafter"/>
</dbReference>
<dbReference type="InterPro" id="IPR006737">
    <property type="entry name" value="Motilin_assoc"/>
</dbReference>
<proteinExistence type="inferred from homology"/>
<keyword evidence="9" id="KW-0812">Transmembrane</keyword>
<keyword evidence="7" id="KW-0449">Lipoprotein</keyword>
<dbReference type="GO" id="GO:0016608">
    <property type="term" value="F:growth hormone-releasing hormone activity"/>
    <property type="evidence" value="ECO:0007669"/>
    <property type="project" value="InterPro"/>
</dbReference>
<evidence type="ECO:0000256" key="3">
    <source>
        <dbReference type="ARBA" id="ARBA00022525"/>
    </source>
</evidence>
<dbReference type="PANTHER" id="PTHR14122:SF1">
    <property type="entry name" value="APPETITE-REGULATING HORMONE"/>
    <property type="match status" value="1"/>
</dbReference>
<dbReference type="InParanoid" id="A0A6P8Q3L3"/>
<dbReference type="Proteomes" id="UP000515159">
    <property type="component" value="Chromosome 17"/>
</dbReference>
<evidence type="ECO:0000256" key="5">
    <source>
        <dbReference type="ARBA" id="ARBA00022729"/>
    </source>
</evidence>
<feature type="transmembrane region" description="Helical" evidence="9">
    <location>
        <begin position="20"/>
        <end position="37"/>
    </location>
</feature>